<proteinExistence type="predicted"/>
<sequence length="265" mass="28657">MPEFAASSLSFHVQEMGSGEPLLFLSGLGGDSRAFSLTVRHFSAQYRAMAFDNRDVGKSSRVAGPYSTADMAADVASWLGREGIVGVHVVGQSLGGLIAQELALRHPGLVRSLVLASTHAGVDSWRKAVLESWVAVRALVDPGEFTRLTLPWLVAPAFYKQEAQVQGLIRFTERNDIPQDAAAFARQARAVIGHDTRDRLPTLRVPTLVLVGELDLVNPPEVAEELVRLIPGSRMVVLPGVGHLPHVEDNRGFREAVAAFLASPR</sequence>
<gene>
    <name evidence="2" type="ORF">FRUB_04430</name>
</gene>
<accession>A0A225DLU7</accession>
<dbReference type="RefSeq" id="WP_088255523.1">
    <property type="nucleotide sequence ID" value="NZ_NIDE01000005.1"/>
</dbReference>
<dbReference type="GO" id="GO:0016787">
    <property type="term" value="F:hydrolase activity"/>
    <property type="evidence" value="ECO:0007669"/>
    <property type="project" value="UniProtKB-KW"/>
</dbReference>
<evidence type="ECO:0000313" key="3">
    <source>
        <dbReference type="Proteomes" id="UP000214646"/>
    </source>
</evidence>
<evidence type="ECO:0000259" key="1">
    <source>
        <dbReference type="Pfam" id="PF00561"/>
    </source>
</evidence>
<dbReference type="OrthoDB" id="9775557at2"/>
<dbReference type="InterPro" id="IPR000073">
    <property type="entry name" value="AB_hydrolase_1"/>
</dbReference>
<dbReference type="InterPro" id="IPR029058">
    <property type="entry name" value="AB_hydrolase_fold"/>
</dbReference>
<keyword evidence="2" id="KW-0378">Hydrolase</keyword>
<feature type="domain" description="AB hydrolase-1" evidence="1">
    <location>
        <begin position="21"/>
        <end position="249"/>
    </location>
</feature>
<dbReference type="PANTHER" id="PTHR43433:SF5">
    <property type="entry name" value="AB HYDROLASE-1 DOMAIN-CONTAINING PROTEIN"/>
    <property type="match status" value="1"/>
</dbReference>
<evidence type="ECO:0000313" key="2">
    <source>
        <dbReference type="EMBL" id="OWK42352.1"/>
    </source>
</evidence>
<dbReference type="Gene3D" id="3.40.50.1820">
    <property type="entry name" value="alpha/beta hydrolase"/>
    <property type="match status" value="1"/>
</dbReference>
<dbReference type="SUPFAM" id="SSF53474">
    <property type="entry name" value="alpha/beta-Hydrolases"/>
    <property type="match status" value="1"/>
</dbReference>
<dbReference type="PRINTS" id="PR00111">
    <property type="entry name" value="ABHYDROLASE"/>
</dbReference>
<keyword evidence="3" id="KW-1185">Reference proteome</keyword>
<reference evidence="3" key="1">
    <citation type="submission" date="2017-06" db="EMBL/GenBank/DDBJ databases">
        <title>Genome analysis of Fimbriiglobus ruber SP5, the first member of the order Planctomycetales with confirmed chitinolytic capability.</title>
        <authorList>
            <person name="Ravin N.V."/>
            <person name="Rakitin A.L."/>
            <person name="Ivanova A.A."/>
            <person name="Beletsky A.V."/>
            <person name="Kulichevskaya I.S."/>
            <person name="Mardanov A.V."/>
            <person name="Dedysh S.N."/>
        </authorList>
    </citation>
    <scope>NUCLEOTIDE SEQUENCE [LARGE SCALE GENOMIC DNA]</scope>
    <source>
        <strain evidence="3">SP5</strain>
    </source>
</reference>
<dbReference type="InterPro" id="IPR050471">
    <property type="entry name" value="AB_hydrolase"/>
</dbReference>
<dbReference type="PANTHER" id="PTHR43433">
    <property type="entry name" value="HYDROLASE, ALPHA/BETA FOLD FAMILY PROTEIN"/>
    <property type="match status" value="1"/>
</dbReference>
<organism evidence="2 3">
    <name type="scientific">Fimbriiglobus ruber</name>
    <dbReference type="NCBI Taxonomy" id="1908690"/>
    <lineage>
        <taxon>Bacteria</taxon>
        <taxon>Pseudomonadati</taxon>
        <taxon>Planctomycetota</taxon>
        <taxon>Planctomycetia</taxon>
        <taxon>Gemmatales</taxon>
        <taxon>Gemmataceae</taxon>
        <taxon>Fimbriiglobus</taxon>
    </lineage>
</organism>
<dbReference type="AlphaFoldDB" id="A0A225DLU7"/>
<name>A0A225DLU7_9BACT</name>
<protein>
    <submittedName>
        <fullName evidence="2">Alpha/beta hydrolase fold</fullName>
    </submittedName>
</protein>
<dbReference type="EMBL" id="NIDE01000005">
    <property type="protein sequence ID" value="OWK42352.1"/>
    <property type="molecule type" value="Genomic_DNA"/>
</dbReference>
<dbReference type="Pfam" id="PF00561">
    <property type="entry name" value="Abhydrolase_1"/>
    <property type="match status" value="1"/>
</dbReference>
<comment type="caution">
    <text evidence="2">The sequence shown here is derived from an EMBL/GenBank/DDBJ whole genome shotgun (WGS) entry which is preliminary data.</text>
</comment>
<dbReference type="Proteomes" id="UP000214646">
    <property type="component" value="Unassembled WGS sequence"/>
</dbReference>